<sequence>MGGTIGTIDHKSDPLHASPLNRDLPVADMYIDLDELDMIDRVGSGAFGVIYKCRWRGTLVAAKCIRSAKISANWEAQKRRVRNSIDGEHEVEASIAMTEDEKEQALDDFRIEVSILKTLRHPNICMLLAYSTTEDLEVMVSELMKCSLLDVFKANAAHNQHLSKRKQIAYAQQLAQGMNYLHTCRPPIIHRDLKPANLLIDYAGMIKITDFGLAKVRPGPEEQNGSDPFVMTGETGSYRFMAPEVFKHEAYTELVDVYSYAMIFYNILSGAAPWPTMNGQTAAFAAATESLRPEIPRNWDARIGVLLMRCWDENSSGRPSFGLILEELSEYSKDVLKVQKDNVVVSEAESSRISCSCLIS</sequence>
<comment type="similarity">
    <text evidence="5">Belongs to the protein kinase superfamily.</text>
</comment>
<name>A0A7S0BXG9_9STRA</name>
<keyword evidence="1 5" id="KW-0723">Serine/threonine-protein kinase</keyword>
<evidence type="ECO:0000256" key="2">
    <source>
        <dbReference type="ARBA" id="ARBA00022741"/>
    </source>
</evidence>
<accession>A0A7S0BXG9</accession>
<organism evidence="7">
    <name type="scientific">Proboscia inermis</name>
    <dbReference type="NCBI Taxonomy" id="420281"/>
    <lineage>
        <taxon>Eukaryota</taxon>
        <taxon>Sar</taxon>
        <taxon>Stramenopiles</taxon>
        <taxon>Ochrophyta</taxon>
        <taxon>Bacillariophyta</taxon>
        <taxon>Coscinodiscophyceae</taxon>
        <taxon>Rhizosoleniophycidae</taxon>
        <taxon>Rhizosoleniales</taxon>
        <taxon>Rhizosoleniaceae</taxon>
        <taxon>Proboscia</taxon>
    </lineage>
</organism>
<dbReference type="InterPro" id="IPR001245">
    <property type="entry name" value="Ser-Thr/Tyr_kinase_cat_dom"/>
</dbReference>
<feature type="domain" description="Protein kinase" evidence="6">
    <location>
        <begin position="36"/>
        <end position="332"/>
    </location>
</feature>
<keyword evidence="1 5" id="KW-0808">Transferase</keyword>
<evidence type="ECO:0000256" key="4">
    <source>
        <dbReference type="PROSITE-ProRule" id="PRU10141"/>
    </source>
</evidence>
<dbReference type="PANTHER" id="PTHR44329:SF140">
    <property type="entry name" value="INACTIVE PROTEIN TYROSINE KINASE PTKL"/>
    <property type="match status" value="1"/>
</dbReference>
<dbReference type="InterPro" id="IPR000719">
    <property type="entry name" value="Prot_kinase_dom"/>
</dbReference>
<protein>
    <recommendedName>
        <fullName evidence="6">Protein kinase domain-containing protein</fullName>
    </recommendedName>
</protein>
<dbReference type="SMART" id="SM00220">
    <property type="entry name" value="S_TKc"/>
    <property type="match status" value="1"/>
</dbReference>
<dbReference type="Pfam" id="PF07714">
    <property type="entry name" value="PK_Tyr_Ser-Thr"/>
    <property type="match status" value="1"/>
</dbReference>
<dbReference type="InterPro" id="IPR017441">
    <property type="entry name" value="Protein_kinase_ATP_BS"/>
</dbReference>
<evidence type="ECO:0000259" key="6">
    <source>
        <dbReference type="PROSITE" id="PS50011"/>
    </source>
</evidence>
<dbReference type="PANTHER" id="PTHR44329">
    <property type="entry name" value="SERINE/THREONINE-PROTEIN KINASE TNNI3K-RELATED"/>
    <property type="match status" value="1"/>
</dbReference>
<dbReference type="GO" id="GO:0004674">
    <property type="term" value="F:protein serine/threonine kinase activity"/>
    <property type="evidence" value="ECO:0007669"/>
    <property type="project" value="UniProtKB-KW"/>
</dbReference>
<dbReference type="GO" id="GO:0005524">
    <property type="term" value="F:ATP binding"/>
    <property type="evidence" value="ECO:0007669"/>
    <property type="project" value="UniProtKB-UniRule"/>
</dbReference>
<dbReference type="AlphaFoldDB" id="A0A7S0BXG9"/>
<dbReference type="PIRSF" id="PIRSF000654">
    <property type="entry name" value="Integrin-linked_kinase"/>
    <property type="match status" value="1"/>
</dbReference>
<keyword evidence="3 4" id="KW-0067">ATP-binding</keyword>
<proteinExistence type="inferred from homology"/>
<dbReference type="PROSITE" id="PS50011">
    <property type="entry name" value="PROTEIN_KINASE_DOM"/>
    <property type="match status" value="1"/>
</dbReference>
<dbReference type="EMBL" id="HBEL01005510">
    <property type="protein sequence ID" value="CAD8406523.1"/>
    <property type="molecule type" value="Transcribed_RNA"/>
</dbReference>
<reference evidence="7" key="1">
    <citation type="submission" date="2021-01" db="EMBL/GenBank/DDBJ databases">
        <authorList>
            <person name="Corre E."/>
            <person name="Pelletier E."/>
            <person name="Niang G."/>
            <person name="Scheremetjew M."/>
            <person name="Finn R."/>
            <person name="Kale V."/>
            <person name="Holt S."/>
            <person name="Cochrane G."/>
            <person name="Meng A."/>
            <person name="Brown T."/>
            <person name="Cohen L."/>
        </authorList>
    </citation>
    <scope>NUCLEOTIDE SEQUENCE</scope>
    <source>
        <strain evidence="7">CCAP1064/1</strain>
    </source>
</reference>
<evidence type="ECO:0000313" key="7">
    <source>
        <dbReference type="EMBL" id="CAD8406523.1"/>
    </source>
</evidence>
<feature type="binding site" evidence="4">
    <location>
        <position position="63"/>
    </location>
    <ligand>
        <name>ATP</name>
        <dbReference type="ChEBI" id="CHEBI:30616"/>
    </ligand>
</feature>
<dbReference type="InterPro" id="IPR011009">
    <property type="entry name" value="Kinase-like_dom_sf"/>
</dbReference>
<dbReference type="InterPro" id="IPR051681">
    <property type="entry name" value="Ser/Thr_Kinases-Pseudokinases"/>
</dbReference>
<dbReference type="SUPFAM" id="SSF56112">
    <property type="entry name" value="Protein kinase-like (PK-like)"/>
    <property type="match status" value="1"/>
</dbReference>
<keyword evidence="1 5" id="KW-0418">Kinase</keyword>
<evidence type="ECO:0000256" key="5">
    <source>
        <dbReference type="RuleBase" id="RU000304"/>
    </source>
</evidence>
<evidence type="ECO:0000256" key="1">
    <source>
        <dbReference type="ARBA" id="ARBA00022527"/>
    </source>
</evidence>
<dbReference type="PROSITE" id="PS00107">
    <property type="entry name" value="PROTEIN_KINASE_ATP"/>
    <property type="match status" value="1"/>
</dbReference>
<dbReference type="Gene3D" id="3.30.200.20">
    <property type="entry name" value="Phosphorylase Kinase, domain 1"/>
    <property type="match status" value="2"/>
</dbReference>
<dbReference type="PROSITE" id="PS00108">
    <property type="entry name" value="PROTEIN_KINASE_ST"/>
    <property type="match status" value="1"/>
</dbReference>
<keyword evidence="2 4" id="KW-0547">Nucleotide-binding</keyword>
<dbReference type="CDD" id="cd13999">
    <property type="entry name" value="STKc_MAP3K-like"/>
    <property type="match status" value="1"/>
</dbReference>
<dbReference type="Gene3D" id="1.10.510.10">
    <property type="entry name" value="Transferase(Phosphotransferase) domain 1"/>
    <property type="match status" value="1"/>
</dbReference>
<gene>
    <name evidence="7" type="ORF">PINE0816_LOCUS2640</name>
</gene>
<evidence type="ECO:0000256" key="3">
    <source>
        <dbReference type="ARBA" id="ARBA00022840"/>
    </source>
</evidence>
<dbReference type="InterPro" id="IPR008271">
    <property type="entry name" value="Ser/Thr_kinase_AS"/>
</dbReference>